<proteinExistence type="predicted"/>
<evidence type="ECO:0000313" key="2">
    <source>
        <dbReference type="EMBL" id="KRN14791.1"/>
    </source>
</evidence>
<keyword evidence="4" id="KW-1185">Reference proteome</keyword>
<dbReference type="Proteomes" id="UP000051521">
    <property type="component" value="Unassembled WGS sequence"/>
</dbReference>
<sequence>MKTSKGFLLLEAILAILIASIAVTTFSTIIKATHENNFQMERKTDQALARHIMKTNNLKKITIHDHEYQDEKNKY</sequence>
<dbReference type="RefSeq" id="WP_008473432.1">
    <property type="nucleotide sequence ID" value="NZ_AYZO01000001.1"/>
</dbReference>
<evidence type="ECO:0000313" key="1">
    <source>
        <dbReference type="EMBL" id="CCI87255.1"/>
    </source>
</evidence>
<dbReference type="OrthoDB" id="2322922at2"/>
<comment type="caution">
    <text evidence="1">The sequence shown here is derived from an EMBL/GenBank/DDBJ whole genome shotgun (WGS) entry which is preliminary data.</text>
</comment>
<dbReference type="STRING" id="1423751.FC38_GL000083"/>
<organism evidence="1 3">
    <name type="scientific">Lactobacillus gigeriorum DSM 23908 = CRBIP 24.85</name>
    <dbReference type="NCBI Taxonomy" id="1423751"/>
    <lineage>
        <taxon>Bacteria</taxon>
        <taxon>Bacillati</taxon>
        <taxon>Bacillota</taxon>
        <taxon>Bacilli</taxon>
        <taxon>Lactobacillales</taxon>
        <taxon>Lactobacillaceae</taxon>
        <taxon>Lactobacillus</taxon>
    </lineage>
</organism>
<evidence type="ECO:0008006" key="5">
    <source>
        <dbReference type="Google" id="ProtNLM"/>
    </source>
</evidence>
<protein>
    <recommendedName>
        <fullName evidence="5">Type II secretion system protein</fullName>
    </recommendedName>
</protein>
<gene>
    <name evidence="1" type="ORF">BN52_03605</name>
    <name evidence="2" type="ORF">FC38_GL000083</name>
</gene>
<accession>I7K148</accession>
<dbReference type="PATRIC" id="fig|1423751.3.peg.86"/>
<reference evidence="1 3" key="1">
    <citation type="submission" date="2012-06" db="EMBL/GenBank/DDBJ databases">
        <title>Draft genome sequence of Lactobacillus gigeriorum CRBIP 24.85T, isolated from chicken crop.</title>
        <authorList>
            <person name="Cousin S."/>
            <person name="Ma L."/>
            <person name="Creno S."/>
            <person name="Clermont D."/>
            <person name="Loux V."/>
            <person name="Bizet C."/>
            <person name="Bouchier C."/>
        </authorList>
    </citation>
    <scope>NUCLEOTIDE SEQUENCE [LARGE SCALE GENOMIC DNA]</scope>
    <source>
        <strain evidence="3">CRBIP 24.85T</strain>
        <strain evidence="1">Type strain: CRBIP 24.85</strain>
    </source>
</reference>
<dbReference type="AlphaFoldDB" id="I7K148"/>
<dbReference type="Proteomes" id="UP000009326">
    <property type="component" value="Unassembled WGS sequence"/>
</dbReference>
<evidence type="ECO:0000313" key="4">
    <source>
        <dbReference type="Proteomes" id="UP000051521"/>
    </source>
</evidence>
<reference evidence="2 4" key="2">
    <citation type="journal article" date="2015" name="Genome Announc.">
        <title>Expanding the biotechnology potential of lactobacilli through comparative genomics of 213 strains and associated genera.</title>
        <authorList>
            <person name="Sun Z."/>
            <person name="Harris H.M."/>
            <person name="McCann A."/>
            <person name="Guo C."/>
            <person name="Argimon S."/>
            <person name="Zhang W."/>
            <person name="Yang X."/>
            <person name="Jeffery I.B."/>
            <person name="Cooney J.C."/>
            <person name="Kagawa T.F."/>
            <person name="Liu W."/>
            <person name="Song Y."/>
            <person name="Salvetti E."/>
            <person name="Wrobel A."/>
            <person name="Rasinkangas P."/>
            <person name="Parkhill J."/>
            <person name="Rea M.C."/>
            <person name="O'Sullivan O."/>
            <person name="Ritari J."/>
            <person name="Douillard F.P."/>
            <person name="Paul Ross R."/>
            <person name="Yang R."/>
            <person name="Briner A.E."/>
            <person name="Felis G.E."/>
            <person name="de Vos W.M."/>
            <person name="Barrangou R."/>
            <person name="Klaenhammer T.R."/>
            <person name="Caufield P.W."/>
            <person name="Cui Y."/>
            <person name="Zhang H."/>
            <person name="O'Toole P.W."/>
        </authorList>
    </citation>
    <scope>NUCLEOTIDE SEQUENCE [LARGE SCALE GENOMIC DNA]</scope>
    <source>
        <strain evidence="2 4">DSM 23908</strain>
    </source>
</reference>
<dbReference type="EMBL" id="AYZO01000001">
    <property type="protein sequence ID" value="KRN14791.1"/>
    <property type="molecule type" value="Genomic_DNA"/>
</dbReference>
<evidence type="ECO:0000313" key="3">
    <source>
        <dbReference type="Proteomes" id="UP000009326"/>
    </source>
</evidence>
<dbReference type="EMBL" id="CAKC01000059">
    <property type="protein sequence ID" value="CCI87255.1"/>
    <property type="molecule type" value="Genomic_DNA"/>
</dbReference>
<name>I7K148_9LACO</name>